<proteinExistence type="predicted"/>
<organism evidence="1 2">
    <name type="scientific">Clavispora lusitaniae</name>
    <name type="common">Candida lusitaniae</name>
    <dbReference type="NCBI Taxonomy" id="36911"/>
    <lineage>
        <taxon>Eukaryota</taxon>
        <taxon>Fungi</taxon>
        <taxon>Dikarya</taxon>
        <taxon>Ascomycota</taxon>
        <taxon>Saccharomycotina</taxon>
        <taxon>Pichiomycetes</taxon>
        <taxon>Metschnikowiaceae</taxon>
        <taxon>Clavispora</taxon>
    </lineage>
</organism>
<evidence type="ECO:0000313" key="2">
    <source>
        <dbReference type="Proteomes" id="UP000326582"/>
    </source>
</evidence>
<dbReference type="Proteomes" id="UP000326582">
    <property type="component" value="Chromosome 4"/>
</dbReference>
<evidence type="ECO:0000313" key="1">
    <source>
        <dbReference type="EMBL" id="QFZ28073.1"/>
    </source>
</evidence>
<name>A0ACD0WLM3_CLALS</name>
<sequence length="203" mass="22499">MRWAPFNFFARSVFLPISDWRMFSLMLSIGGKLSPYLSSYLVSASSSKATKSNGSTLGLSLGPFEWICLERSSSWAACATAFRALLAARDVVPVLASDSDADSRWWARGGIVWIFICFGWNKGVAREVRVFLGPVGPGVAFRILDKADSPDLCLCQRRPKLPWSTSSRPNVAKIPPGCCRMHCQADAHNTSIRRFVILPCRHN</sequence>
<keyword evidence="2" id="KW-1185">Reference proteome</keyword>
<reference evidence="2" key="1">
    <citation type="journal article" date="2019" name="MBio">
        <title>Comparative genomics for the elucidation of multidrug resistance (MDR) in Candida lusitaniae.</title>
        <authorList>
            <person name="Kannan A."/>
            <person name="Asner S.A."/>
            <person name="Trachsel E."/>
            <person name="Kelly S."/>
            <person name="Parker J."/>
            <person name="Sanglard D."/>
        </authorList>
    </citation>
    <scope>NUCLEOTIDE SEQUENCE [LARGE SCALE GENOMIC DNA]</scope>
    <source>
        <strain evidence="2">P1</strain>
    </source>
</reference>
<protein>
    <submittedName>
        <fullName evidence="1">Uncharacterized protein</fullName>
    </submittedName>
</protein>
<accession>A0ACD0WLM3</accession>
<gene>
    <name evidence="1" type="ORF">EJF14_40097</name>
</gene>
<dbReference type="EMBL" id="CP038487">
    <property type="protein sequence ID" value="QFZ28073.1"/>
    <property type="molecule type" value="Genomic_DNA"/>
</dbReference>